<dbReference type="PROSITE" id="PS50112">
    <property type="entry name" value="PAS"/>
    <property type="match status" value="1"/>
</dbReference>
<dbReference type="CDD" id="cd00130">
    <property type="entry name" value="PAS"/>
    <property type="match status" value="1"/>
</dbReference>
<evidence type="ECO:0000256" key="6">
    <source>
        <dbReference type="PROSITE-ProRule" id="PRU00169"/>
    </source>
</evidence>
<evidence type="ECO:0000256" key="1">
    <source>
        <dbReference type="ARBA" id="ARBA00000085"/>
    </source>
</evidence>
<dbReference type="InterPro" id="IPR004358">
    <property type="entry name" value="Sig_transdc_His_kin-like_C"/>
</dbReference>
<dbReference type="EC" id="2.7.13.3" evidence="2"/>
<name>A0ABS8QAN0_9BURK</name>
<dbReference type="SMART" id="SM00448">
    <property type="entry name" value="REC"/>
    <property type="match status" value="2"/>
</dbReference>
<dbReference type="EMBL" id="JAJNOC010000008">
    <property type="protein sequence ID" value="MCD2518598.1"/>
    <property type="molecule type" value="Genomic_DNA"/>
</dbReference>
<dbReference type="GO" id="GO:0005524">
    <property type="term" value="F:ATP binding"/>
    <property type="evidence" value="ECO:0007669"/>
    <property type="project" value="UniProtKB-KW"/>
</dbReference>
<feature type="domain" description="PAS" evidence="9">
    <location>
        <begin position="750"/>
        <end position="820"/>
    </location>
</feature>
<dbReference type="RefSeq" id="WP_231059884.1">
    <property type="nucleotide sequence ID" value="NZ_JAJNOC010000008.1"/>
</dbReference>
<dbReference type="SMART" id="SM00091">
    <property type="entry name" value="PAS"/>
    <property type="match status" value="1"/>
</dbReference>
<evidence type="ECO:0000259" key="8">
    <source>
        <dbReference type="PROSITE" id="PS50110"/>
    </source>
</evidence>
<feature type="domain" description="Histidine kinase" evidence="7">
    <location>
        <begin position="337"/>
        <end position="551"/>
    </location>
</feature>
<dbReference type="Pfam" id="PF00512">
    <property type="entry name" value="HisKA"/>
    <property type="match status" value="2"/>
</dbReference>
<dbReference type="PANTHER" id="PTHR43547">
    <property type="entry name" value="TWO-COMPONENT HISTIDINE KINASE"/>
    <property type="match status" value="1"/>
</dbReference>
<reference evidence="11" key="1">
    <citation type="submission" date="2021-11" db="EMBL/GenBank/DDBJ databases">
        <title>The complete genome of Massilia sp sp. G4R7.</title>
        <authorList>
            <person name="Liu L."/>
            <person name="Yue J."/>
            <person name="Yuan J."/>
            <person name="Yang F."/>
            <person name="Li L."/>
        </authorList>
    </citation>
    <scope>NUCLEOTIDE SEQUENCE</scope>
    <source>
        <strain evidence="11">G4R7</strain>
    </source>
</reference>
<dbReference type="Pfam" id="PF08448">
    <property type="entry name" value="PAS_4"/>
    <property type="match status" value="1"/>
</dbReference>
<dbReference type="Gene3D" id="3.30.450.20">
    <property type="entry name" value="PAS domain"/>
    <property type="match status" value="2"/>
</dbReference>
<dbReference type="InterPro" id="IPR005467">
    <property type="entry name" value="His_kinase_dom"/>
</dbReference>
<evidence type="ECO:0000256" key="2">
    <source>
        <dbReference type="ARBA" id="ARBA00012438"/>
    </source>
</evidence>
<feature type="domain" description="Response regulatory" evidence="8">
    <location>
        <begin position="601"/>
        <end position="718"/>
    </location>
</feature>
<dbReference type="PROSITE" id="PS50110">
    <property type="entry name" value="RESPONSE_REGULATORY"/>
    <property type="match status" value="2"/>
</dbReference>
<evidence type="ECO:0000259" key="9">
    <source>
        <dbReference type="PROSITE" id="PS50112"/>
    </source>
</evidence>
<keyword evidence="11" id="KW-0547">Nucleotide-binding</keyword>
<keyword evidence="4" id="KW-0808">Transferase</keyword>
<comment type="caution">
    <text evidence="11">The sequence shown here is derived from an EMBL/GenBank/DDBJ whole genome shotgun (WGS) entry which is preliminary data.</text>
</comment>
<dbReference type="PROSITE" id="PS50109">
    <property type="entry name" value="HIS_KIN"/>
    <property type="match status" value="2"/>
</dbReference>
<proteinExistence type="predicted"/>
<gene>
    <name evidence="11" type="ORF">LQ564_20070</name>
</gene>
<dbReference type="SMART" id="SM00387">
    <property type="entry name" value="HATPase_c"/>
    <property type="match status" value="2"/>
</dbReference>
<sequence length="1249" mass="133491">MAGLIRDKDWTGTPFGPIDGWSPALRSAVSICLGSRFPMVLYWGETRALIYNDAWAPVPGRKHPWALGTPGIEVWAEIWDIIGPMFDHVMDTGEATWSEDQLLPLNRYGYVEECYFYYSYSPVRGADGTVEGIFTAVTETTDRVLAERRERLLRQIAEQTVNARSASDACRAALASLARFPEEAPFALAYLFDAGSGAVELAAYAGAAIDPALAPARIELGGAPWPFAAALEGAAPIAVDGLAARYGASLPGTPWPEPVDEALVVPILSTRREAPHGFLVAGLSPRRRLNREYATLFERVAAHLATAIANAEAYLAEQRRAEKLAEIDRAKTVFFSNASHELRTPLTLMLGPLADVLAHAEGRTRTQLELVERNGQRLLRLVNSLLDFSRIEAGRDDARYVATDLAALSADLASNFRSACASAGLTLEVDCPPLPEPVWVDQAMWEKIVLNLVSNAFKFTLSGGIRVALRVRAGAPELEVSDTGVGIPPAELPRVFERFHRIEGQRGRSVEGTGIGLSLVRELVHLHGGAIDAASEVGRGTTFTVRMRFGCGHLPADRVGGAAGAAPGAGVAAFVHDAEGWLAAPGALEPGAPAQRSGGGRIVLADDNADMRDYVSGLLAEGGYEVQAFANGADALQAVRAGPLPDLVLSDVMMPDMDGFALLQALRAHPHGAGVMVILLSARAGEEARVEGLAAGADDYMVKPFSARELRARVDGAIRLSRQRRAAAERERGLLAEIEAERSRAALRESEAHLASLFEQNAAGIAESDLDGRLVRANERFCRILDRPWSELAGMPVLDLVHPDDRAENAALIRRMWSTGAPFTVEQRFTRGDGRPVWVSKAVAPVRVDDGAAALGAVAVVLDLADRKLAEKLQEADRRKDEFLAMLAHELRNPLAPIGAAAQLLQAGRLDEERLRKTSAVIGRQVEHMTHLINDLLDVSRVTRGLVELACEPLDIAAIIADAVEQTAPLVQARRHRLRIDLPPAPVRFPGDRKRLVQVVTNLLTNAAKYTDPGGHIALHAGVDGGDVVIAVADDGIGMEAALVDTAFDLFTQGERTSDRSLGGLGLGLALVRSLVELHGGTVGCESAGSGRGSRFTVRLPHAQALDTRAPEEAACAQRAGGNRGSLQILVVDDNADAAAMLAMLLESMGHAVLVAHDGAEALERIADRPLDVGVLDIGLPGMDGYQLAALLRARTGQANMLLVAATGYGHEDDLRRSRAAGFDHHLVKPVDLAALAQILEGVAPAARE</sequence>
<dbReference type="Proteomes" id="UP001179361">
    <property type="component" value="Unassembled WGS sequence"/>
</dbReference>
<keyword evidence="12" id="KW-1185">Reference proteome</keyword>
<dbReference type="InterPro" id="IPR029016">
    <property type="entry name" value="GAF-like_dom_sf"/>
</dbReference>
<dbReference type="Gene3D" id="3.30.450.40">
    <property type="match status" value="1"/>
</dbReference>
<dbReference type="Pfam" id="PF00072">
    <property type="entry name" value="Response_reg"/>
    <property type="match status" value="2"/>
</dbReference>
<dbReference type="Gene3D" id="3.40.50.2300">
    <property type="match status" value="2"/>
</dbReference>
<dbReference type="SUPFAM" id="SSF55785">
    <property type="entry name" value="PYP-like sensor domain (PAS domain)"/>
    <property type="match status" value="1"/>
</dbReference>
<keyword evidence="5" id="KW-0418">Kinase</keyword>
<dbReference type="CDD" id="cd17574">
    <property type="entry name" value="REC_OmpR"/>
    <property type="match status" value="1"/>
</dbReference>
<dbReference type="InterPro" id="IPR003594">
    <property type="entry name" value="HATPase_dom"/>
</dbReference>
<dbReference type="InterPro" id="IPR035965">
    <property type="entry name" value="PAS-like_dom_sf"/>
</dbReference>
<dbReference type="SUPFAM" id="SSF55874">
    <property type="entry name" value="ATPase domain of HSP90 chaperone/DNA topoisomerase II/histidine kinase"/>
    <property type="match status" value="2"/>
</dbReference>
<dbReference type="InterPro" id="IPR011006">
    <property type="entry name" value="CheY-like_superfamily"/>
</dbReference>
<organism evidence="11 12">
    <name type="scientific">Massilia phyllostachyos</name>
    <dbReference type="NCBI Taxonomy" id="2898585"/>
    <lineage>
        <taxon>Bacteria</taxon>
        <taxon>Pseudomonadati</taxon>
        <taxon>Pseudomonadota</taxon>
        <taxon>Betaproteobacteria</taxon>
        <taxon>Burkholderiales</taxon>
        <taxon>Oxalobacteraceae</taxon>
        <taxon>Telluria group</taxon>
        <taxon>Massilia</taxon>
    </lineage>
</organism>
<dbReference type="SMART" id="SM00388">
    <property type="entry name" value="HisKA"/>
    <property type="match status" value="2"/>
</dbReference>
<dbReference type="NCBIfam" id="TIGR00229">
    <property type="entry name" value="sensory_box"/>
    <property type="match status" value="1"/>
</dbReference>
<evidence type="ECO:0000313" key="12">
    <source>
        <dbReference type="Proteomes" id="UP001179361"/>
    </source>
</evidence>
<protein>
    <recommendedName>
        <fullName evidence="2">histidine kinase</fullName>
        <ecNumber evidence="2">2.7.13.3</ecNumber>
    </recommendedName>
</protein>
<evidence type="ECO:0000259" key="7">
    <source>
        <dbReference type="PROSITE" id="PS50109"/>
    </source>
</evidence>
<dbReference type="InterPro" id="IPR013656">
    <property type="entry name" value="PAS_4"/>
</dbReference>
<keyword evidence="3 6" id="KW-0597">Phosphoprotein</keyword>
<dbReference type="InterPro" id="IPR003661">
    <property type="entry name" value="HisK_dim/P_dom"/>
</dbReference>
<dbReference type="InterPro" id="IPR003018">
    <property type="entry name" value="GAF"/>
</dbReference>
<accession>A0ABS8QAN0</accession>
<dbReference type="CDD" id="cd00075">
    <property type="entry name" value="HATPase"/>
    <property type="match status" value="1"/>
</dbReference>
<evidence type="ECO:0000256" key="4">
    <source>
        <dbReference type="ARBA" id="ARBA00022679"/>
    </source>
</evidence>
<evidence type="ECO:0000259" key="10">
    <source>
        <dbReference type="PROSITE" id="PS50113"/>
    </source>
</evidence>
<dbReference type="InterPro" id="IPR036097">
    <property type="entry name" value="HisK_dim/P_sf"/>
</dbReference>
<dbReference type="Pfam" id="PF02518">
    <property type="entry name" value="HATPase_c"/>
    <property type="match status" value="2"/>
</dbReference>
<comment type="catalytic activity">
    <reaction evidence="1">
        <text>ATP + protein L-histidine = ADP + protein N-phospho-L-histidine.</text>
        <dbReference type="EC" id="2.7.13.3"/>
    </reaction>
</comment>
<dbReference type="InterPro" id="IPR000700">
    <property type="entry name" value="PAS-assoc_C"/>
</dbReference>
<dbReference type="InterPro" id="IPR036890">
    <property type="entry name" value="HATPase_C_sf"/>
</dbReference>
<dbReference type="Gene3D" id="3.30.565.10">
    <property type="entry name" value="Histidine kinase-like ATPase, C-terminal domain"/>
    <property type="match status" value="2"/>
</dbReference>
<evidence type="ECO:0000256" key="3">
    <source>
        <dbReference type="ARBA" id="ARBA00022553"/>
    </source>
</evidence>
<dbReference type="SUPFAM" id="SSF47384">
    <property type="entry name" value="Homodimeric domain of signal transducing histidine kinase"/>
    <property type="match status" value="2"/>
</dbReference>
<feature type="modified residue" description="4-aspartylphosphate" evidence="6">
    <location>
        <position position="651"/>
    </location>
</feature>
<dbReference type="CDD" id="cd00082">
    <property type="entry name" value="HisKA"/>
    <property type="match status" value="2"/>
</dbReference>
<dbReference type="PROSITE" id="PS50113">
    <property type="entry name" value="PAC"/>
    <property type="match status" value="1"/>
</dbReference>
<dbReference type="InterPro" id="IPR001789">
    <property type="entry name" value="Sig_transdc_resp-reg_receiver"/>
</dbReference>
<dbReference type="PANTHER" id="PTHR43547:SF2">
    <property type="entry name" value="HYBRID SIGNAL TRANSDUCTION HISTIDINE KINASE C"/>
    <property type="match status" value="1"/>
</dbReference>
<feature type="domain" description="PAC" evidence="10">
    <location>
        <begin position="823"/>
        <end position="876"/>
    </location>
</feature>
<evidence type="ECO:0000256" key="5">
    <source>
        <dbReference type="ARBA" id="ARBA00022777"/>
    </source>
</evidence>
<feature type="domain" description="Histidine kinase" evidence="7">
    <location>
        <begin position="886"/>
        <end position="1104"/>
    </location>
</feature>
<dbReference type="InterPro" id="IPR000014">
    <property type="entry name" value="PAS"/>
</dbReference>
<evidence type="ECO:0000313" key="11">
    <source>
        <dbReference type="EMBL" id="MCD2518598.1"/>
    </source>
</evidence>
<dbReference type="SUPFAM" id="SSF55781">
    <property type="entry name" value="GAF domain-like"/>
    <property type="match status" value="1"/>
</dbReference>
<feature type="modified residue" description="4-aspartylphosphate" evidence="6">
    <location>
        <position position="1177"/>
    </location>
</feature>
<dbReference type="SUPFAM" id="SSF52172">
    <property type="entry name" value="CheY-like"/>
    <property type="match status" value="2"/>
</dbReference>
<dbReference type="Pfam" id="PF13185">
    <property type="entry name" value="GAF_2"/>
    <property type="match status" value="1"/>
</dbReference>
<dbReference type="Gene3D" id="1.10.287.130">
    <property type="match status" value="2"/>
</dbReference>
<dbReference type="PRINTS" id="PR00344">
    <property type="entry name" value="BCTRLSENSOR"/>
</dbReference>
<feature type="domain" description="Response regulatory" evidence="8">
    <location>
        <begin position="1128"/>
        <end position="1244"/>
    </location>
</feature>
<keyword evidence="11" id="KW-0067">ATP-binding</keyword>